<dbReference type="PROSITE" id="PS51257">
    <property type="entry name" value="PROKAR_LIPOPROTEIN"/>
    <property type="match status" value="1"/>
</dbReference>
<dbReference type="Proteomes" id="UP000005445">
    <property type="component" value="Segment"/>
</dbReference>
<dbReference type="EMBL" id="HM144387">
    <property type="protein sequence ID" value="ADH03311.1"/>
    <property type="molecule type" value="Genomic_DNA"/>
</dbReference>
<dbReference type="KEGG" id="vg:11536821"/>
<evidence type="ECO:0000313" key="2">
    <source>
        <dbReference type="Proteomes" id="UP000005445"/>
    </source>
</evidence>
<dbReference type="RefSeq" id="YP_004957180.1">
    <property type="nucleotide sequence ID" value="NC_016563.1"/>
</dbReference>
<dbReference type="OrthoDB" id="20309at10239"/>
<protein>
    <submittedName>
        <fullName evidence="1">Gp165</fullName>
    </submittedName>
</protein>
<proteinExistence type="predicted"/>
<name>G9B1R6_9CAUD</name>
<sequence>MKKLLTLLVLCATLLIGCESDSYISTLEGVKVIDKQYEPSRARYSTITVEGKDVKLDIKVPDEVYRGIHTGTVITIKFDNRSLLAQHIKYEGEKKNEK</sequence>
<organism evidence="1 2">
    <name type="scientific">Bacillus phage W.Ph</name>
    <dbReference type="NCBI Taxonomy" id="764595"/>
    <lineage>
        <taxon>Viruses</taxon>
        <taxon>Duplodnaviria</taxon>
        <taxon>Heunggongvirae</taxon>
        <taxon>Uroviricota</taxon>
        <taxon>Caudoviricetes</taxon>
        <taxon>Herelleviridae</taxon>
        <taxon>Bastillevirinae</taxon>
        <taxon>Wphvirus</taxon>
        <taxon>Wphvirus WPh</taxon>
    </lineage>
</organism>
<keyword evidence="2" id="KW-1185">Reference proteome</keyword>
<evidence type="ECO:0000313" key="1">
    <source>
        <dbReference type="EMBL" id="ADH03311.1"/>
    </source>
</evidence>
<dbReference type="GeneID" id="11536821"/>
<reference evidence="1 2" key="1">
    <citation type="submission" date="2013-01" db="EMBL/GenBank/DDBJ databases">
        <title>Large myovirus of Bacillus.</title>
        <authorList>
            <person name="Klumpp J."/>
            <person name="Beyer W."/>
            <person name="Loessner M.J."/>
        </authorList>
    </citation>
    <scope>NUCLEOTIDE SEQUENCE [LARGE SCALE GENOMIC DNA]</scope>
</reference>
<accession>G9B1R6</accession>